<accession>A0A1B8U227</accession>
<evidence type="ECO:0000256" key="5">
    <source>
        <dbReference type="ARBA" id="ARBA00023163"/>
    </source>
</evidence>
<reference evidence="10" key="1">
    <citation type="submission" date="2016-02" db="EMBL/GenBank/DDBJ databases">
        <authorList>
            <person name="Shin S.-K."/>
            <person name="Yi H."/>
            <person name="Kim E."/>
        </authorList>
    </citation>
    <scope>NUCLEOTIDE SEQUENCE [LARGE SCALE GENOMIC DNA]</scope>
    <source>
        <strain evidence="10">LPB0003</strain>
    </source>
</reference>
<dbReference type="InterPro" id="IPR014284">
    <property type="entry name" value="RNA_pol_sigma-70_dom"/>
</dbReference>
<proteinExistence type="inferred from homology"/>
<dbReference type="GO" id="GO:0003677">
    <property type="term" value="F:DNA binding"/>
    <property type="evidence" value="ECO:0007669"/>
    <property type="project" value="UniProtKB-KW"/>
</dbReference>
<keyword evidence="2 6" id="KW-0805">Transcription regulation</keyword>
<dbReference type="Gene3D" id="1.10.10.10">
    <property type="entry name" value="Winged helix-like DNA-binding domain superfamily/Winged helix DNA-binding domain"/>
    <property type="match status" value="1"/>
</dbReference>
<dbReference type="InterPro" id="IPR013325">
    <property type="entry name" value="RNA_pol_sigma_r2"/>
</dbReference>
<name>A0A1B8U227_9FLAO</name>
<dbReference type="STRING" id="1774273.LPB03_02310"/>
<evidence type="ECO:0000256" key="4">
    <source>
        <dbReference type="ARBA" id="ARBA00023125"/>
    </source>
</evidence>
<dbReference type="GO" id="GO:0006352">
    <property type="term" value="P:DNA-templated transcription initiation"/>
    <property type="evidence" value="ECO:0007669"/>
    <property type="project" value="InterPro"/>
</dbReference>
<keyword evidence="3 6" id="KW-0731">Sigma factor</keyword>
<dbReference type="InterPro" id="IPR000838">
    <property type="entry name" value="RNA_pol_sigma70_ECF_CS"/>
</dbReference>
<evidence type="ECO:0000256" key="3">
    <source>
        <dbReference type="ARBA" id="ARBA00023082"/>
    </source>
</evidence>
<dbReference type="Proteomes" id="UP000092584">
    <property type="component" value="Unassembled WGS sequence"/>
</dbReference>
<dbReference type="PANTHER" id="PTHR43133">
    <property type="entry name" value="RNA POLYMERASE ECF-TYPE SIGMA FACTO"/>
    <property type="match status" value="1"/>
</dbReference>
<dbReference type="Pfam" id="PF04545">
    <property type="entry name" value="Sigma70_r4"/>
    <property type="match status" value="1"/>
</dbReference>
<dbReference type="InterPro" id="IPR007630">
    <property type="entry name" value="RNA_pol_sigma70_r4"/>
</dbReference>
<evidence type="ECO:0000256" key="1">
    <source>
        <dbReference type="ARBA" id="ARBA00010641"/>
    </source>
</evidence>
<keyword evidence="5 6" id="KW-0804">Transcription</keyword>
<protein>
    <recommendedName>
        <fullName evidence="6">RNA polymerase sigma factor</fullName>
    </recommendedName>
</protein>
<dbReference type="InterPro" id="IPR007627">
    <property type="entry name" value="RNA_pol_sigma70_r2"/>
</dbReference>
<dbReference type="EMBL" id="LSFM01000013">
    <property type="protein sequence ID" value="OBY65930.1"/>
    <property type="molecule type" value="Genomic_DNA"/>
</dbReference>
<dbReference type="InterPro" id="IPR036388">
    <property type="entry name" value="WH-like_DNA-bd_sf"/>
</dbReference>
<evidence type="ECO:0000313" key="10">
    <source>
        <dbReference type="Proteomes" id="UP000092584"/>
    </source>
</evidence>
<feature type="domain" description="RNA polymerase sigma-70 region 4" evidence="8">
    <location>
        <begin position="128"/>
        <end position="172"/>
    </location>
</feature>
<comment type="caution">
    <text evidence="9">The sequence shown here is derived from an EMBL/GenBank/DDBJ whole genome shotgun (WGS) entry which is preliminary data.</text>
</comment>
<dbReference type="AlphaFoldDB" id="A0A1B8U227"/>
<dbReference type="PANTHER" id="PTHR43133:SF62">
    <property type="entry name" value="RNA POLYMERASE SIGMA FACTOR SIGZ"/>
    <property type="match status" value="1"/>
</dbReference>
<evidence type="ECO:0000313" key="9">
    <source>
        <dbReference type="EMBL" id="OBY65930.1"/>
    </source>
</evidence>
<dbReference type="Pfam" id="PF04542">
    <property type="entry name" value="Sigma70_r2"/>
    <property type="match status" value="1"/>
</dbReference>
<keyword evidence="10" id="KW-1185">Reference proteome</keyword>
<dbReference type="PROSITE" id="PS01063">
    <property type="entry name" value="SIGMA70_ECF"/>
    <property type="match status" value="1"/>
</dbReference>
<dbReference type="InterPro" id="IPR013324">
    <property type="entry name" value="RNA_pol_sigma_r3/r4-like"/>
</dbReference>
<dbReference type="OrthoDB" id="9784272at2"/>
<dbReference type="SUPFAM" id="SSF88659">
    <property type="entry name" value="Sigma3 and sigma4 domains of RNA polymerase sigma factors"/>
    <property type="match status" value="1"/>
</dbReference>
<dbReference type="RefSeq" id="WP_065318071.1">
    <property type="nucleotide sequence ID" value="NZ_CP017477.1"/>
</dbReference>
<evidence type="ECO:0000259" key="7">
    <source>
        <dbReference type="Pfam" id="PF04542"/>
    </source>
</evidence>
<dbReference type="KEGG" id="pob:LPB03_02310"/>
<evidence type="ECO:0000259" key="8">
    <source>
        <dbReference type="Pfam" id="PF04545"/>
    </source>
</evidence>
<dbReference type="InterPro" id="IPR039425">
    <property type="entry name" value="RNA_pol_sigma-70-like"/>
</dbReference>
<evidence type="ECO:0000256" key="6">
    <source>
        <dbReference type="RuleBase" id="RU000716"/>
    </source>
</evidence>
<dbReference type="SUPFAM" id="SSF88946">
    <property type="entry name" value="Sigma2 domain of RNA polymerase sigma factors"/>
    <property type="match status" value="1"/>
</dbReference>
<sequence length="177" mass="20218">MKDQSELILQFQQKDVKAYEKLYNLYCDSISGVVNNIVKNDDVAQEITQDVFIKAWNKGDTYSPQKGRFFTWLLNIARNAAIDYTRSKKFKQSKQNLNADFFVDILESSSSLDSETNTIGLKEFVTKLGETCKSVIELLYFKGFTQKEASEELNIPLGTIKTRNRSCIGELRTMLGV</sequence>
<comment type="similarity">
    <text evidence="1 6">Belongs to the sigma-70 factor family. ECF subfamily.</text>
</comment>
<dbReference type="NCBIfam" id="TIGR02937">
    <property type="entry name" value="sigma70-ECF"/>
    <property type="match status" value="1"/>
</dbReference>
<gene>
    <name evidence="9" type="ORF">LPB3_02770</name>
</gene>
<keyword evidence="4 6" id="KW-0238">DNA-binding</keyword>
<dbReference type="GO" id="GO:0016987">
    <property type="term" value="F:sigma factor activity"/>
    <property type="evidence" value="ECO:0007669"/>
    <property type="project" value="UniProtKB-KW"/>
</dbReference>
<organism evidence="9 10">
    <name type="scientific">Polaribacter vadi</name>
    <dbReference type="NCBI Taxonomy" id="1774273"/>
    <lineage>
        <taxon>Bacteria</taxon>
        <taxon>Pseudomonadati</taxon>
        <taxon>Bacteroidota</taxon>
        <taxon>Flavobacteriia</taxon>
        <taxon>Flavobacteriales</taxon>
        <taxon>Flavobacteriaceae</taxon>
    </lineage>
</organism>
<feature type="domain" description="RNA polymerase sigma-70 region 2" evidence="7">
    <location>
        <begin position="23"/>
        <end position="89"/>
    </location>
</feature>
<dbReference type="Gene3D" id="1.10.1740.10">
    <property type="match status" value="1"/>
</dbReference>
<evidence type="ECO:0000256" key="2">
    <source>
        <dbReference type="ARBA" id="ARBA00023015"/>
    </source>
</evidence>